<dbReference type="PRINTS" id="PR00081">
    <property type="entry name" value="GDHRDH"/>
</dbReference>
<comment type="similarity">
    <text evidence="1">Belongs to the short-chain dehydrogenases/reductases (SDR) family.</text>
</comment>
<proteinExistence type="inferred from homology"/>
<dbReference type="PANTHER" id="PTHR24321:SF8">
    <property type="entry name" value="ESTRADIOL 17-BETA-DEHYDROGENASE 8-RELATED"/>
    <property type="match status" value="1"/>
</dbReference>
<dbReference type="InterPro" id="IPR036291">
    <property type="entry name" value="NAD(P)-bd_dom_sf"/>
</dbReference>
<dbReference type="Pfam" id="PF13561">
    <property type="entry name" value="adh_short_C2"/>
    <property type="match status" value="1"/>
</dbReference>
<protein>
    <submittedName>
        <fullName evidence="3">SDR family oxidoreductase</fullName>
    </submittedName>
</protein>
<dbReference type="Proteomes" id="UP000706039">
    <property type="component" value="Unassembled WGS sequence"/>
</dbReference>
<dbReference type="PANTHER" id="PTHR24321">
    <property type="entry name" value="DEHYDROGENASES, SHORT CHAIN"/>
    <property type="match status" value="1"/>
</dbReference>
<dbReference type="EMBL" id="JAINVV010000011">
    <property type="protein sequence ID" value="MBY8825226.1"/>
    <property type="molecule type" value="Genomic_DNA"/>
</dbReference>
<dbReference type="InterPro" id="IPR020904">
    <property type="entry name" value="Sc_DH/Rdtase_CS"/>
</dbReference>
<dbReference type="SUPFAM" id="SSF51735">
    <property type="entry name" value="NAD(P)-binding Rossmann-fold domains"/>
    <property type="match status" value="1"/>
</dbReference>
<comment type="caution">
    <text evidence="3">The sequence shown here is derived from an EMBL/GenBank/DDBJ whole genome shotgun (WGS) entry which is preliminary data.</text>
</comment>
<organism evidence="3 4">
    <name type="scientific">Sphingomonas colocasiae</name>
    <dbReference type="NCBI Taxonomy" id="1848973"/>
    <lineage>
        <taxon>Bacteria</taxon>
        <taxon>Pseudomonadati</taxon>
        <taxon>Pseudomonadota</taxon>
        <taxon>Alphaproteobacteria</taxon>
        <taxon>Sphingomonadales</taxon>
        <taxon>Sphingomonadaceae</taxon>
        <taxon>Sphingomonas</taxon>
    </lineage>
</organism>
<sequence>MMLRGKVAYITGGSAGIGEAACHGFAAQGAAVVIADVDAEGGSALAEALRGAGHRCLFVETDVRSDDSVARSIAGAEAQFGRIDILYNNAGGSSAGDGPVSDTPMEVFRAAYEVNVLGTWLVCRHGIAALRRGGGGAIINTSSTAALIGHPGYDAYTAAKGAVASLTRSMAVSLAADNIRVNAIAPGATGTRRVTQYAADGKIRSSWMDRHLLGLIDPADIASAALFLASDASRGMTGQVMVVDGGATISAVSRGQCA</sequence>
<dbReference type="Gene3D" id="3.40.50.720">
    <property type="entry name" value="NAD(P)-binding Rossmann-like Domain"/>
    <property type="match status" value="1"/>
</dbReference>
<dbReference type="RefSeq" id="WP_222992323.1">
    <property type="nucleotide sequence ID" value="NZ_JAINVV010000011.1"/>
</dbReference>
<evidence type="ECO:0000256" key="1">
    <source>
        <dbReference type="ARBA" id="ARBA00006484"/>
    </source>
</evidence>
<evidence type="ECO:0000313" key="3">
    <source>
        <dbReference type="EMBL" id="MBY8825226.1"/>
    </source>
</evidence>
<reference evidence="3 4" key="1">
    <citation type="submission" date="2021-08" db="EMBL/GenBank/DDBJ databases">
        <authorList>
            <person name="Tuo L."/>
        </authorList>
    </citation>
    <scope>NUCLEOTIDE SEQUENCE [LARGE SCALE GENOMIC DNA]</scope>
    <source>
        <strain evidence="3 4">JCM 31229</strain>
    </source>
</reference>
<evidence type="ECO:0000256" key="2">
    <source>
        <dbReference type="ARBA" id="ARBA00023002"/>
    </source>
</evidence>
<dbReference type="PRINTS" id="PR00080">
    <property type="entry name" value="SDRFAMILY"/>
</dbReference>
<evidence type="ECO:0000313" key="4">
    <source>
        <dbReference type="Proteomes" id="UP000706039"/>
    </source>
</evidence>
<gene>
    <name evidence="3" type="ORF">K7G82_23185</name>
</gene>
<accession>A0ABS7PVQ6</accession>
<keyword evidence="4" id="KW-1185">Reference proteome</keyword>
<name>A0ABS7PVQ6_9SPHN</name>
<dbReference type="PROSITE" id="PS00061">
    <property type="entry name" value="ADH_SHORT"/>
    <property type="match status" value="1"/>
</dbReference>
<keyword evidence="2" id="KW-0560">Oxidoreductase</keyword>
<dbReference type="CDD" id="cd05233">
    <property type="entry name" value="SDR_c"/>
    <property type="match status" value="1"/>
</dbReference>
<dbReference type="InterPro" id="IPR002347">
    <property type="entry name" value="SDR_fam"/>
</dbReference>